<comment type="caution">
    <text evidence="2">The sequence shown here is derived from an EMBL/GenBank/DDBJ whole genome shotgun (WGS) entry which is preliminary data.</text>
</comment>
<feature type="signal peptide" evidence="1">
    <location>
        <begin position="1"/>
        <end position="19"/>
    </location>
</feature>
<dbReference type="Proteomes" id="UP001328107">
    <property type="component" value="Unassembled WGS sequence"/>
</dbReference>
<evidence type="ECO:0000313" key="3">
    <source>
        <dbReference type="Proteomes" id="UP001328107"/>
    </source>
</evidence>
<feature type="non-terminal residue" evidence="2">
    <location>
        <position position="83"/>
    </location>
</feature>
<keyword evidence="1" id="KW-0732">Signal</keyword>
<dbReference type="AlphaFoldDB" id="A0AAN5I8Z3"/>
<protein>
    <submittedName>
        <fullName evidence="2">Uncharacterized protein</fullName>
    </submittedName>
</protein>
<keyword evidence="3" id="KW-1185">Reference proteome</keyword>
<evidence type="ECO:0000256" key="1">
    <source>
        <dbReference type="SAM" id="SignalP"/>
    </source>
</evidence>
<dbReference type="EMBL" id="BTRK01000006">
    <property type="protein sequence ID" value="GMR57058.1"/>
    <property type="molecule type" value="Genomic_DNA"/>
</dbReference>
<proteinExistence type="predicted"/>
<feature type="chain" id="PRO_5042869784" evidence="1">
    <location>
        <begin position="20"/>
        <end position="83"/>
    </location>
</feature>
<accession>A0AAN5I8Z3</accession>
<reference evidence="3" key="1">
    <citation type="submission" date="2022-10" db="EMBL/GenBank/DDBJ databases">
        <title>Genome assembly of Pristionchus species.</title>
        <authorList>
            <person name="Yoshida K."/>
            <person name="Sommer R.J."/>
        </authorList>
    </citation>
    <scope>NUCLEOTIDE SEQUENCE [LARGE SCALE GENOMIC DNA]</scope>
    <source>
        <strain evidence="3">RS5460</strain>
    </source>
</reference>
<organism evidence="2 3">
    <name type="scientific">Pristionchus mayeri</name>
    <dbReference type="NCBI Taxonomy" id="1317129"/>
    <lineage>
        <taxon>Eukaryota</taxon>
        <taxon>Metazoa</taxon>
        <taxon>Ecdysozoa</taxon>
        <taxon>Nematoda</taxon>
        <taxon>Chromadorea</taxon>
        <taxon>Rhabditida</taxon>
        <taxon>Rhabditina</taxon>
        <taxon>Diplogasteromorpha</taxon>
        <taxon>Diplogasteroidea</taxon>
        <taxon>Neodiplogasteridae</taxon>
        <taxon>Pristionchus</taxon>
    </lineage>
</organism>
<name>A0AAN5I8Z3_9BILA</name>
<evidence type="ECO:0000313" key="2">
    <source>
        <dbReference type="EMBL" id="GMR57058.1"/>
    </source>
</evidence>
<gene>
    <name evidence="2" type="ORF">PMAYCL1PPCAC_27253</name>
</gene>
<sequence>MRWLLSSTVVLFLLYDTFAVNCHDRLHGNTTGTCTGDYCWTAVLDGRLKPMNQGCLNGRAIDYINGRCWPDDNSHLQYYCVCE</sequence>